<comment type="subcellular location">
    <subcellularLocation>
        <location evidence="1">Membrane</location>
        <topology evidence="1">Multi-pass membrane protein</topology>
    </subcellularLocation>
</comment>
<dbReference type="NCBIfam" id="TIGR03718">
    <property type="entry name" value="R_switched_Alx"/>
    <property type="match status" value="1"/>
</dbReference>
<feature type="transmembrane region" description="Helical" evidence="6">
    <location>
        <begin position="78"/>
        <end position="96"/>
    </location>
</feature>
<gene>
    <name evidence="7" type="ORF">BZL29_1525</name>
</gene>
<sequence>MGVSVVVWVLTIVMITALMLVDYLFHVRHTHGPTLRESALWSAMFIGIAVLFGIAVAVFGSAAMGIEYLASYLSNEALSVDNLFVFLVIISSFGVPRVAQQKVLLFGIAFALVARTGFILLGAALIDNFNWTFYAFGLGLLVMAGNLAKPEQPETRNDNLILRLANRFLRTSPDYNRDRLFVIENGKRVMTPLLLVMIAIGGSDVLFAFDSVPALFGLTQNVYLVFAATAFSLLGLRQLYFLIDNLLDRLIYLSYGLAAILGFIGVKLMLEALHDNNVPFINDGKPVPIVEITTATSLTVIVAVLFITTVASVFSARGRRQNAVARARRHALEYLDLHYEADPAEREKIFAALLAAEHEIDSLSTRYRAPTKQEEELTALLRSAHDAHEAHG</sequence>
<feature type="transmembrane region" description="Helical" evidence="6">
    <location>
        <begin position="250"/>
        <end position="270"/>
    </location>
</feature>
<feature type="transmembrane region" description="Helical" evidence="6">
    <location>
        <begin position="39"/>
        <end position="66"/>
    </location>
</feature>
<dbReference type="GeneID" id="29702236"/>
<evidence type="ECO:0000313" key="7">
    <source>
        <dbReference type="EMBL" id="OOK84466.1"/>
    </source>
</evidence>
<dbReference type="GO" id="GO:0016020">
    <property type="term" value="C:membrane"/>
    <property type="evidence" value="ECO:0007669"/>
    <property type="project" value="UniProtKB-SubCell"/>
</dbReference>
<feature type="transmembrane region" description="Helical" evidence="6">
    <location>
        <begin position="103"/>
        <end position="125"/>
    </location>
</feature>
<dbReference type="InterPro" id="IPR022369">
    <property type="entry name" value="Integral_membrane_TerC_rswitch"/>
</dbReference>
<keyword evidence="3 6" id="KW-0812">Transmembrane</keyword>
<organism evidence="7 8">
    <name type="scientific">Mycobacterium kansasii</name>
    <dbReference type="NCBI Taxonomy" id="1768"/>
    <lineage>
        <taxon>Bacteria</taxon>
        <taxon>Bacillati</taxon>
        <taxon>Actinomycetota</taxon>
        <taxon>Actinomycetes</taxon>
        <taxon>Mycobacteriales</taxon>
        <taxon>Mycobacteriaceae</taxon>
        <taxon>Mycobacterium</taxon>
    </lineage>
</organism>
<name>A0A1V3Y0E3_MYCKA</name>
<keyword evidence="5 6" id="KW-0472">Membrane</keyword>
<evidence type="ECO:0000256" key="4">
    <source>
        <dbReference type="ARBA" id="ARBA00022989"/>
    </source>
</evidence>
<comment type="caution">
    <text evidence="7">The sequence shown here is derived from an EMBL/GenBank/DDBJ whole genome shotgun (WGS) entry which is preliminary data.</text>
</comment>
<keyword evidence="4 6" id="KW-1133">Transmembrane helix</keyword>
<feature type="transmembrane region" description="Helical" evidence="6">
    <location>
        <begin position="290"/>
        <end position="316"/>
    </location>
</feature>
<reference evidence="7 8" key="1">
    <citation type="submission" date="2017-02" db="EMBL/GenBank/DDBJ databases">
        <title>Complete genome sequences of Mycobacterium kansasii strains isolated from rhesus macaques.</title>
        <authorList>
            <person name="Panda A."/>
            <person name="Nagaraj S."/>
            <person name="Zhao X."/>
            <person name="Tettelin H."/>
            <person name="Detolla L.J."/>
        </authorList>
    </citation>
    <scope>NUCLEOTIDE SEQUENCE [LARGE SCALE GENOMIC DNA]</scope>
    <source>
        <strain evidence="7 8">11-3469</strain>
    </source>
</reference>
<comment type="similarity">
    <text evidence="2">Belongs to the TerC family.</text>
</comment>
<dbReference type="InterPro" id="IPR005496">
    <property type="entry name" value="Integral_membrane_TerC"/>
</dbReference>
<evidence type="ECO:0000256" key="1">
    <source>
        <dbReference type="ARBA" id="ARBA00004141"/>
    </source>
</evidence>
<protein>
    <submittedName>
        <fullName evidence="7">Integral membrane, TerC family protein</fullName>
    </submittedName>
</protein>
<feature type="transmembrane region" description="Helical" evidence="6">
    <location>
        <begin position="6"/>
        <end position="27"/>
    </location>
</feature>
<dbReference type="Proteomes" id="UP000188532">
    <property type="component" value="Unassembled WGS sequence"/>
</dbReference>
<proteinExistence type="inferred from homology"/>
<feature type="transmembrane region" description="Helical" evidence="6">
    <location>
        <begin position="131"/>
        <end position="148"/>
    </location>
</feature>
<evidence type="ECO:0000256" key="3">
    <source>
        <dbReference type="ARBA" id="ARBA00022692"/>
    </source>
</evidence>
<feature type="transmembrane region" description="Helical" evidence="6">
    <location>
        <begin position="189"/>
        <end position="209"/>
    </location>
</feature>
<feature type="transmembrane region" description="Helical" evidence="6">
    <location>
        <begin position="221"/>
        <end position="243"/>
    </location>
</feature>
<dbReference type="RefSeq" id="WP_023372575.1">
    <property type="nucleotide sequence ID" value="NZ_BLYZ01000001.1"/>
</dbReference>
<evidence type="ECO:0000256" key="5">
    <source>
        <dbReference type="ARBA" id="ARBA00023136"/>
    </source>
</evidence>
<dbReference type="PANTHER" id="PTHR30238:SF0">
    <property type="entry name" value="THYLAKOID MEMBRANE PROTEIN TERC, CHLOROPLASTIC"/>
    <property type="match status" value="1"/>
</dbReference>
<evidence type="ECO:0000313" key="8">
    <source>
        <dbReference type="Proteomes" id="UP000188532"/>
    </source>
</evidence>
<evidence type="ECO:0000256" key="6">
    <source>
        <dbReference type="SAM" id="Phobius"/>
    </source>
</evidence>
<dbReference type="AlphaFoldDB" id="A0A1V3Y0E3"/>
<evidence type="ECO:0000256" key="2">
    <source>
        <dbReference type="ARBA" id="ARBA00007511"/>
    </source>
</evidence>
<dbReference type="PANTHER" id="PTHR30238">
    <property type="entry name" value="MEMBRANE BOUND PREDICTED REDOX MODULATOR"/>
    <property type="match status" value="1"/>
</dbReference>
<dbReference type="EMBL" id="MVBN01000001">
    <property type="protein sequence ID" value="OOK84466.1"/>
    <property type="molecule type" value="Genomic_DNA"/>
</dbReference>
<dbReference type="STRING" id="1768.B1T50_25250"/>
<accession>A0A1V3Y0E3</accession>
<dbReference type="Pfam" id="PF03741">
    <property type="entry name" value="TerC"/>
    <property type="match status" value="1"/>
</dbReference>